<evidence type="ECO:0000313" key="1">
    <source>
        <dbReference type="EMBL" id="EOP43950.1"/>
    </source>
</evidence>
<gene>
    <name evidence="1" type="ORF">IK1_05660</name>
</gene>
<dbReference type="Proteomes" id="UP000014020">
    <property type="component" value="Unassembled WGS sequence"/>
</dbReference>
<name>R8NBQ8_BACCX</name>
<accession>R8NBQ8</accession>
<dbReference type="RefSeq" id="WP_016119596.1">
    <property type="nucleotide sequence ID" value="NZ_KB976676.1"/>
</dbReference>
<dbReference type="PATRIC" id="fig|1053236.3.peg.1350"/>
<evidence type="ECO:0000313" key="2">
    <source>
        <dbReference type="Proteomes" id="UP000014020"/>
    </source>
</evidence>
<protein>
    <submittedName>
        <fullName evidence="1">Uncharacterized protein</fullName>
    </submittedName>
</protein>
<proteinExistence type="predicted"/>
<reference evidence="2" key="1">
    <citation type="submission" date="2012-12" db="EMBL/GenBank/DDBJ databases">
        <title>The genome sequence of Bacillus cereus VD146.</title>
        <authorList>
            <consortium name="The Broad Institute Genome Sequencing Platform"/>
            <consortium name="The Broad Institute Genome Sequencing Center for Infectious Disease"/>
            <person name="Feldgarden M."/>
            <person name="Van der Auwera G.A."/>
            <person name="Mahillon J."/>
            <person name="Duprez V."/>
            <person name="Timmery S."/>
            <person name="Mattelet C."/>
            <person name="Dierick K."/>
            <person name="Sun M."/>
            <person name="Yu Z."/>
            <person name="Zhu L."/>
            <person name="Hu X."/>
            <person name="Shank E.B."/>
            <person name="Swiecicka I."/>
            <person name="Hansen B.M."/>
            <person name="Andrup L."/>
            <person name="Walker B."/>
            <person name="Young S.K."/>
            <person name="Zeng Q."/>
            <person name="Gargeya S."/>
            <person name="Fitzgerald M."/>
            <person name="Haas B."/>
            <person name="Abouelleil A."/>
            <person name="Alvarado L."/>
            <person name="Arachchi H.M."/>
            <person name="Berlin A.M."/>
            <person name="Chapman S.B."/>
            <person name="Dewar J."/>
            <person name="Goldberg J."/>
            <person name="Griggs A."/>
            <person name="Gujja S."/>
            <person name="Hansen M."/>
            <person name="Howarth C."/>
            <person name="Imamovic A."/>
            <person name="Larimer J."/>
            <person name="McCowan C."/>
            <person name="Murphy C."/>
            <person name="Neiman D."/>
            <person name="Pearson M."/>
            <person name="Priest M."/>
            <person name="Roberts A."/>
            <person name="Saif S."/>
            <person name="Shea T."/>
            <person name="Sisk P."/>
            <person name="Sykes S."/>
            <person name="Wortman J."/>
            <person name="Nusbaum C."/>
            <person name="Birren B."/>
        </authorList>
    </citation>
    <scope>NUCLEOTIDE SEQUENCE [LARGE SCALE GENOMIC DNA]</scope>
    <source>
        <strain evidence="2">VD146</strain>
    </source>
</reference>
<dbReference type="EMBL" id="AHFE01000034">
    <property type="protein sequence ID" value="EOP43950.1"/>
    <property type="molecule type" value="Genomic_DNA"/>
</dbReference>
<comment type="caution">
    <text evidence="1">The sequence shown here is derived from an EMBL/GenBank/DDBJ whole genome shotgun (WGS) entry which is preliminary data.</text>
</comment>
<dbReference type="AlphaFoldDB" id="R8NBQ8"/>
<dbReference type="HOGENOM" id="CLU_042765_6_1_9"/>
<sequence length="40" mass="4709">MSIFVSDELQLFVQEVQSFFSLNILQDSARDVSFVQRTRK</sequence>
<organism evidence="1 2">
    <name type="scientific">Bacillus cereus (strain VD146)</name>
    <dbReference type="NCBI Taxonomy" id="1053236"/>
    <lineage>
        <taxon>Bacteria</taxon>
        <taxon>Bacillati</taxon>
        <taxon>Bacillota</taxon>
        <taxon>Bacilli</taxon>
        <taxon>Bacillales</taxon>
        <taxon>Bacillaceae</taxon>
        <taxon>Bacillus</taxon>
        <taxon>Bacillus cereus group</taxon>
    </lineage>
</organism>